<dbReference type="Proteomes" id="UP000023152">
    <property type="component" value="Unassembled WGS sequence"/>
</dbReference>
<protein>
    <submittedName>
        <fullName evidence="2">Uncharacterized protein</fullName>
    </submittedName>
</protein>
<reference evidence="2 3" key="1">
    <citation type="journal article" date="2013" name="Curr. Biol.">
        <title>The Genome of the Foraminiferan Reticulomyxa filosa.</title>
        <authorList>
            <person name="Glockner G."/>
            <person name="Hulsmann N."/>
            <person name="Schleicher M."/>
            <person name="Noegel A.A."/>
            <person name="Eichinger L."/>
            <person name="Gallinger C."/>
            <person name="Pawlowski J."/>
            <person name="Sierra R."/>
            <person name="Euteneuer U."/>
            <person name="Pillet L."/>
            <person name="Moustafa A."/>
            <person name="Platzer M."/>
            <person name="Groth M."/>
            <person name="Szafranski K."/>
            <person name="Schliwa M."/>
        </authorList>
    </citation>
    <scope>NUCLEOTIDE SEQUENCE [LARGE SCALE GENOMIC DNA]</scope>
</reference>
<evidence type="ECO:0000313" key="3">
    <source>
        <dbReference type="Proteomes" id="UP000023152"/>
    </source>
</evidence>
<name>X6LBC1_RETFI</name>
<organism evidence="2 3">
    <name type="scientific">Reticulomyxa filosa</name>
    <dbReference type="NCBI Taxonomy" id="46433"/>
    <lineage>
        <taxon>Eukaryota</taxon>
        <taxon>Sar</taxon>
        <taxon>Rhizaria</taxon>
        <taxon>Retaria</taxon>
        <taxon>Foraminifera</taxon>
        <taxon>Monothalamids</taxon>
        <taxon>Reticulomyxidae</taxon>
        <taxon>Reticulomyxa</taxon>
    </lineage>
</organism>
<comment type="caution">
    <text evidence="2">The sequence shown here is derived from an EMBL/GenBank/DDBJ whole genome shotgun (WGS) entry which is preliminary data.</text>
</comment>
<evidence type="ECO:0000256" key="1">
    <source>
        <dbReference type="SAM" id="MobiDB-lite"/>
    </source>
</evidence>
<accession>X6LBC1</accession>
<feature type="region of interest" description="Disordered" evidence="1">
    <location>
        <begin position="102"/>
        <end position="123"/>
    </location>
</feature>
<dbReference type="EMBL" id="ASPP01046061">
    <property type="protein sequence ID" value="ETN98680.1"/>
    <property type="molecule type" value="Genomic_DNA"/>
</dbReference>
<feature type="non-terminal residue" evidence="2">
    <location>
        <position position="1"/>
    </location>
</feature>
<proteinExistence type="predicted"/>
<sequence>EYIKNATKLKDSCSNESIKHLYCSENKSLSPCEGNVASIVKDWPYRPIQTDAQNCYMRSHNVGYRIRLGNVAYKWFRSQECKSFVFNKTDYNTVINEEMNNNENTMSGSANKVKGGNTLQYQM</sequence>
<gene>
    <name evidence="2" type="ORF">RFI_38812</name>
</gene>
<keyword evidence="3" id="KW-1185">Reference proteome</keyword>
<evidence type="ECO:0000313" key="2">
    <source>
        <dbReference type="EMBL" id="ETN98680.1"/>
    </source>
</evidence>
<dbReference type="AlphaFoldDB" id="X6LBC1"/>